<sequence>MFAGNPELTLRRAVPDDAWAVQNLIHAAFARHAPALGRKPRAMLADYALAVRAHQVWVLAEAPPKQREEQQNADSLIAVLELIAEEAHLAIQALAVRPDRQRRGLGTALMQLAEQEARRQGVPLLKLNSPEIMTESLSLCAALGFHETHRQPAWDSQIVFMEKVLA</sequence>
<organism evidence="4 5">
    <name type="scientific">Pelagibius litoralis</name>
    <dbReference type="NCBI Taxonomy" id="374515"/>
    <lineage>
        <taxon>Bacteria</taxon>
        <taxon>Pseudomonadati</taxon>
        <taxon>Pseudomonadota</taxon>
        <taxon>Alphaproteobacteria</taxon>
        <taxon>Rhodospirillales</taxon>
        <taxon>Rhodovibrionaceae</taxon>
        <taxon>Pelagibius</taxon>
    </lineage>
</organism>
<dbReference type="EMBL" id="JAAQPH010000005">
    <property type="protein sequence ID" value="NIA68589.1"/>
    <property type="molecule type" value="Genomic_DNA"/>
</dbReference>
<accession>A0A967C4M9</accession>
<dbReference type="Gene3D" id="3.40.630.30">
    <property type="match status" value="1"/>
</dbReference>
<evidence type="ECO:0000256" key="2">
    <source>
        <dbReference type="ARBA" id="ARBA00023315"/>
    </source>
</evidence>
<dbReference type="InterPro" id="IPR016181">
    <property type="entry name" value="Acyl_CoA_acyltransferase"/>
</dbReference>
<dbReference type="InterPro" id="IPR050832">
    <property type="entry name" value="Bact_Acetyltransf"/>
</dbReference>
<dbReference type="RefSeq" id="WP_167223335.1">
    <property type="nucleotide sequence ID" value="NZ_JAAQPH010000005.1"/>
</dbReference>
<proteinExistence type="predicted"/>
<dbReference type="InterPro" id="IPR000182">
    <property type="entry name" value="GNAT_dom"/>
</dbReference>
<name>A0A967C4M9_9PROT</name>
<dbReference type="GO" id="GO:0016747">
    <property type="term" value="F:acyltransferase activity, transferring groups other than amino-acyl groups"/>
    <property type="evidence" value="ECO:0007669"/>
    <property type="project" value="InterPro"/>
</dbReference>
<dbReference type="AlphaFoldDB" id="A0A967C4M9"/>
<dbReference type="PROSITE" id="PS51186">
    <property type="entry name" value="GNAT"/>
    <property type="match status" value="1"/>
</dbReference>
<keyword evidence="5" id="KW-1185">Reference proteome</keyword>
<feature type="domain" description="N-acetyltransferase" evidence="3">
    <location>
        <begin position="8"/>
        <end position="166"/>
    </location>
</feature>
<dbReference type="PANTHER" id="PTHR43877">
    <property type="entry name" value="AMINOALKYLPHOSPHONATE N-ACETYLTRANSFERASE-RELATED-RELATED"/>
    <property type="match status" value="1"/>
</dbReference>
<evidence type="ECO:0000313" key="5">
    <source>
        <dbReference type="Proteomes" id="UP000761264"/>
    </source>
</evidence>
<protein>
    <submittedName>
        <fullName evidence="4">GNAT family N-acetyltransferase</fullName>
    </submittedName>
</protein>
<dbReference type="SUPFAM" id="SSF55729">
    <property type="entry name" value="Acyl-CoA N-acyltransferases (Nat)"/>
    <property type="match status" value="1"/>
</dbReference>
<keyword evidence="1" id="KW-0808">Transferase</keyword>
<gene>
    <name evidence="4" type="ORF">HBA54_08295</name>
</gene>
<dbReference type="Proteomes" id="UP000761264">
    <property type="component" value="Unassembled WGS sequence"/>
</dbReference>
<evidence type="ECO:0000259" key="3">
    <source>
        <dbReference type="PROSITE" id="PS51186"/>
    </source>
</evidence>
<evidence type="ECO:0000256" key="1">
    <source>
        <dbReference type="ARBA" id="ARBA00022679"/>
    </source>
</evidence>
<dbReference type="CDD" id="cd04301">
    <property type="entry name" value="NAT_SF"/>
    <property type="match status" value="1"/>
</dbReference>
<dbReference type="Pfam" id="PF00583">
    <property type="entry name" value="Acetyltransf_1"/>
    <property type="match status" value="1"/>
</dbReference>
<keyword evidence="2" id="KW-0012">Acyltransferase</keyword>
<comment type="caution">
    <text evidence="4">The sequence shown here is derived from an EMBL/GenBank/DDBJ whole genome shotgun (WGS) entry which is preliminary data.</text>
</comment>
<evidence type="ECO:0000313" key="4">
    <source>
        <dbReference type="EMBL" id="NIA68589.1"/>
    </source>
</evidence>
<reference evidence="4" key="1">
    <citation type="submission" date="2020-03" db="EMBL/GenBank/DDBJ databases">
        <title>Genome of Pelagibius litoralis DSM 21314T.</title>
        <authorList>
            <person name="Wang G."/>
        </authorList>
    </citation>
    <scope>NUCLEOTIDE SEQUENCE</scope>
    <source>
        <strain evidence="4">DSM 21314</strain>
    </source>
</reference>